<dbReference type="Gene3D" id="3.30.420.40">
    <property type="match status" value="1"/>
</dbReference>
<name>A0A1G6UP72_9PSEU</name>
<dbReference type="InterPro" id="IPR003695">
    <property type="entry name" value="Ppx_GppA_N"/>
</dbReference>
<dbReference type="Gene3D" id="3.30.420.150">
    <property type="entry name" value="Exopolyphosphatase. Domain 2"/>
    <property type="match status" value="1"/>
</dbReference>
<sequence>MVSVASANSVTSRAATVGVLDVGCFSARLLVVRQGGSLLDPVFSHKTRLRLDRTLDASGKLGGEGVDAIVEAVDTAGGLIRELGVTKVFPLATSSIRDARNASQVVKRVRKETGVELRFLSGKREAELSYLAARRWYGASAGPLAVLDIGGGTVELAAGHGEHASFARSLRLGAREMTRTWLNTDIPSEQRIAALREHALERVGGALDDAAPRLRGFRTVGCSKVLRQLARLAGARPNREGAAKDLRVEDLRKWIPRLAMLPVSRRAELPGISRSRSRQALAGAVVAEALLTVFGGSAVICPWSTTHGLLLSLQDSPERYWPSLSVA</sequence>
<dbReference type="PANTHER" id="PTHR30005:SF0">
    <property type="entry name" value="RETROGRADE REGULATION PROTEIN 2"/>
    <property type="match status" value="1"/>
</dbReference>
<proteinExistence type="inferred from homology"/>
<dbReference type="SUPFAM" id="SSF53067">
    <property type="entry name" value="Actin-like ATPase domain"/>
    <property type="match status" value="2"/>
</dbReference>
<dbReference type="Pfam" id="PF02541">
    <property type="entry name" value="Ppx-GppA"/>
    <property type="match status" value="1"/>
</dbReference>
<evidence type="ECO:0000313" key="2">
    <source>
        <dbReference type="EMBL" id="SDD43188.1"/>
    </source>
</evidence>
<dbReference type="InterPro" id="IPR050273">
    <property type="entry name" value="GppA/Ppx_hydrolase"/>
</dbReference>
<dbReference type="AlphaFoldDB" id="A0A1G6UP72"/>
<dbReference type="GO" id="GO:0016462">
    <property type="term" value="F:pyrophosphatase activity"/>
    <property type="evidence" value="ECO:0007669"/>
    <property type="project" value="TreeGrafter"/>
</dbReference>
<comment type="similarity">
    <text evidence="1">Belongs to the GppA/Ppx family.</text>
</comment>
<reference evidence="2 3" key="1">
    <citation type="submission" date="2016-10" db="EMBL/GenBank/DDBJ databases">
        <authorList>
            <person name="de Groot N.N."/>
        </authorList>
    </citation>
    <scope>NUCLEOTIDE SEQUENCE [LARGE SCALE GENOMIC DNA]</scope>
    <source>
        <strain evidence="2 3">CGMCC 4.5506</strain>
    </source>
</reference>
<organism evidence="2 3">
    <name type="scientific">Prauserella marina</name>
    <dbReference type="NCBI Taxonomy" id="530584"/>
    <lineage>
        <taxon>Bacteria</taxon>
        <taxon>Bacillati</taxon>
        <taxon>Actinomycetota</taxon>
        <taxon>Actinomycetes</taxon>
        <taxon>Pseudonocardiales</taxon>
        <taxon>Pseudonocardiaceae</taxon>
        <taxon>Prauserella</taxon>
    </lineage>
</organism>
<gene>
    <name evidence="2" type="ORF">SAMN05421630_108161</name>
</gene>
<dbReference type="STRING" id="530584.SAMN05421630_108161"/>
<dbReference type="EMBL" id="FMZE01000008">
    <property type="protein sequence ID" value="SDD43188.1"/>
    <property type="molecule type" value="Genomic_DNA"/>
</dbReference>
<dbReference type="InterPro" id="IPR043129">
    <property type="entry name" value="ATPase_NBD"/>
</dbReference>
<protein>
    <submittedName>
        <fullName evidence="2">Exopolyphosphatase / guanosine-5'-triphosphate,3'-diphosphate pyrophosphatase</fullName>
    </submittedName>
</protein>
<accession>A0A1G6UP72</accession>
<evidence type="ECO:0000256" key="1">
    <source>
        <dbReference type="ARBA" id="ARBA00007125"/>
    </source>
</evidence>
<dbReference type="PANTHER" id="PTHR30005">
    <property type="entry name" value="EXOPOLYPHOSPHATASE"/>
    <property type="match status" value="1"/>
</dbReference>
<keyword evidence="3" id="KW-1185">Reference proteome</keyword>
<dbReference type="Proteomes" id="UP000199494">
    <property type="component" value="Unassembled WGS sequence"/>
</dbReference>
<evidence type="ECO:0000313" key="3">
    <source>
        <dbReference type="Proteomes" id="UP000199494"/>
    </source>
</evidence>